<evidence type="ECO:0000313" key="3">
    <source>
        <dbReference type="EMBL" id="NJC32836.1"/>
    </source>
</evidence>
<dbReference type="GO" id="GO:0016874">
    <property type="term" value="F:ligase activity"/>
    <property type="evidence" value="ECO:0007669"/>
    <property type="project" value="UniProtKB-KW"/>
</dbReference>
<dbReference type="Gene3D" id="3.90.1140.10">
    <property type="entry name" value="Cyclic phosphodiesterase"/>
    <property type="match status" value="1"/>
</dbReference>
<dbReference type="RefSeq" id="WP_167952312.1">
    <property type="nucleotide sequence ID" value="NZ_JAATJE010000001.1"/>
</dbReference>
<dbReference type="NCBIfam" id="TIGR02258">
    <property type="entry name" value="2_5_ligase"/>
    <property type="match status" value="1"/>
</dbReference>
<keyword evidence="4" id="KW-1185">Reference proteome</keyword>
<comment type="caution">
    <text evidence="3">The sequence shown here is derived from an EMBL/GenBank/DDBJ whole genome shotgun (WGS) entry which is preliminary data.</text>
</comment>
<keyword evidence="3" id="KW-0436">Ligase</keyword>
<dbReference type="PANTHER" id="PTHR35561">
    <property type="entry name" value="RNA 2',3'-CYCLIC PHOSPHODIESTERASE"/>
    <property type="match status" value="1"/>
</dbReference>
<keyword evidence="1 2" id="KW-0378">Hydrolase</keyword>
<dbReference type="EC" id="3.1.4.58" evidence="2"/>
<gene>
    <name evidence="3" type="ORF">GGR88_000310</name>
</gene>
<accession>A0ABX0XJ52</accession>
<evidence type="ECO:0000256" key="1">
    <source>
        <dbReference type="ARBA" id="ARBA00022801"/>
    </source>
</evidence>
<feature type="short sequence motif" description="HXTX 2" evidence="2">
    <location>
        <begin position="121"/>
        <end position="124"/>
    </location>
</feature>
<dbReference type="PANTHER" id="PTHR35561:SF1">
    <property type="entry name" value="RNA 2',3'-CYCLIC PHOSPHODIESTERASE"/>
    <property type="match status" value="1"/>
</dbReference>
<reference evidence="3 4" key="1">
    <citation type="submission" date="2020-03" db="EMBL/GenBank/DDBJ databases">
        <title>Genomic Encyclopedia of Type Strains, Phase IV (KMG-IV): sequencing the most valuable type-strain genomes for metagenomic binning, comparative biology and taxonomic classification.</title>
        <authorList>
            <person name="Goeker M."/>
        </authorList>
    </citation>
    <scope>NUCLEOTIDE SEQUENCE [LARGE SCALE GENOMIC DNA]</scope>
    <source>
        <strain evidence="3 4">DSM 27651</strain>
    </source>
</reference>
<feature type="active site" description="Proton acceptor" evidence="2">
    <location>
        <position position="121"/>
    </location>
</feature>
<name>A0ABX0XJ52_9SPHN</name>
<comment type="similarity">
    <text evidence="2">Belongs to the 2H phosphoesterase superfamily. ThpR family.</text>
</comment>
<dbReference type="InterPro" id="IPR004175">
    <property type="entry name" value="RNA_CPDase"/>
</dbReference>
<dbReference type="Proteomes" id="UP000734218">
    <property type="component" value="Unassembled WGS sequence"/>
</dbReference>
<proteinExistence type="inferred from homology"/>
<dbReference type="HAMAP" id="MF_01940">
    <property type="entry name" value="RNA_CPDase"/>
    <property type="match status" value="1"/>
</dbReference>
<sequence>MHRLFVALRPPRPARLLLQSMMHGLLGARWQSDDQLHLTLRFIGEVDRHQADDIAAALASVRNDPVEARFGRLGTFDRRGRIDTLWVGVEPREPLASLHQKVDQALRRAGVEADRRAFVPHVTIARFGRGGPDGGTIAAYAAAAAVPPAASFTMDYLILFESRLGGEGASYDPVERWRLG</sequence>
<evidence type="ECO:0000256" key="2">
    <source>
        <dbReference type="HAMAP-Rule" id="MF_01940"/>
    </source>
</evidence>
<organism evidence="3 4">
    <name type="scientific">Sphingomonas jejuensis</name>
    <dbReference type="NCBI Taxonomy" id="904715"/>
    <lineage>
        <taxon>Bacteria</taxon>
        <taxon>Pseudomonadati</taxon>
        <taxon>Pseudomonadota</taxon>
        <taxon>Alphaproteobacteria</taxon>
        <taxon>Sphingomonadales</taxon>
        <taxon>Sphingomonadaceae</taxon>
        <taxon>Sphingomonas</taxon>
    </lineage>
</organism>
<dbReference type="EMBL" id="JAATJE010000001">
    <property type="protein sequence ID" value="NJC32836.1"/>
    <property type="molecule type" value="Genomic_DNA"/>
</dbReference>
<dbReference type="Pfam" id="PF13563">
    <property type="entry name" value="2_5_RNA_ligase2"/>
    <property type="match status" value="1"/>
</dbReference>
<comment type="catalytic activity">
    <reaction evidence="2">
        <text>a 3'-end 2',3'-cyclophospho-ribonucleotide-RNA + H2O = a 3'-end 2'-phospho-ribonucleotide-RNA + H(+)</text>
        <dbReference type="Rhea" id="RHEA:11828"/>
        <dbReference type="Rhea" id="RHEA-COMP:10464"/>
        <dbReference type="Rhea" id="RHEA-COMP:17353"/>
        <dbReference type="ChEBI" id="CHEBI:15377"/>
        <dbReference type="ChEBI" id="CHEBI:15378"/>
        <dbReference type="ChEBI" id="CHEBI:83064"/>
        <dbReference type="ChEBI" id="CHEBI:173113"/>
        <dbReference type="EC" id="3.1.4.58"/>
    </reaction>
</comment>
<comment type="function">
    <text evidence="2">Hydrolyzes RNA 2',3'-cyclic phosphodiester to an RNA 2'-phosphomonoester.</text>
</comment>
<feature type="short sequence motif" description="HXTX 1" evidence="2">
    <location>
        <begin position="37"/>
        <end position="40"/>
    </location>
</feature>
<evidence type="ECO:0000313" key="4">
    <source>
        <dbReference type="Proteomes" id="UP000734218"/>
    </source>
</evidence>
<dbReference type="InterPro" id="IPR009097">
    <property type="entry name" value="Cyclic_Pdiesterase"/>
</dbReference>
<feature type="active site" description="Proton donor" evidence="2">
    <location>
        <position position="37"/>
    </location>
</feature>
<dbReference type="SUPFAM" id="SSF55144">
    <property type="entry name" value="LigT-like"/>
    <property type="match status" value="1"/>
</dbReference>
<protein>
    <recommendedName>
        <fullName evidence="2">RNA 2',3'-cyclic phosphodiesterase</fullName>
        <shortName evidence="2">RNA 2',3'-CPDase</shortName>
        <ecNumber evidence="2">3.1.4.58</ecNumber>
    </recommendedName>
</protein>